<feature type="domain" description="Cysteine-rich" evidence="1">
    <location>
        <begin position="134"/>
        <end position="218"/>
    </location>
</feature>
<dbReference type="PATRIC" id="fig|1445510.3.peg.4094"/>
<dbReference type="PANTHER" id="PTHR30296">
    <property type="entry name" value="UNCHARACTERIZED PROTEIN YKGE"/>
    <property type="match status" value="1"/>
</dbReference>
<proteinExistence type="predicted"/>
<organism evidence="2 3">
    <name type="scientific">Gynuella sunshinyii YC6258</name>
    <dbReference type="NCBI Taxonomy" id="1445510"/>
    <lineage>
        <taxon>Bacteria</taxon>
        <taxon>Pseudomonadati</taxon>
        <taxon>Pseudomonadota</taxon>
        <taxon>Gammaproteobacteria</taxon>
        <taxon>Oceanospirillales</taxon>
        <taxon>Saccharospirillaceae</taxon>
        <taxon>Gynuella</taxon>
    </lineage>
</organism>
<dbReference type="HOGENOM" id="CLU_023081_1_0_6"/>
<dbReference type="GO" id="GO:0016491">
    <property type="term" value="F:oxidoreductase activity"/>
    <property type="evidence" value="ECO:0007669"/>
    <property type="project" value="UniProtKB-ARBA"/>
</dbReference>
<protein>
    <submittedName>
        <fullName evidence="2">Fe-S oxidoreductase</fullName>
    </submittedName>
</protein>
<feature type="domain" description="Cysteine-rich" evidence="1">
    <location>
        <begin position="13"/>
        <end position="92"/>
    </location>
</feature>
<dbReference type="OrthoDB" id="9770306at2"/>
<keyword evidence="3" id="KW-1185">Reference proteome</keyword>
<dbReference type="Proteomes" id="UP000032266">
    <property type="component" value="Chromosome"/>
</dbReference>
<evidence type="ECO:0000313" key="2">
    <source>
        <dbReference type="EMBL" id="AJQ96158.1"/>
    </source>
</evidence>
<dbReference type="AlphaFoldDB" id="A0A0C5VS43"/>
<dbReference type="PANTHER" id="PTHR30296:SF0">
    <property type="entry name" value="LACTATE UTILIZATION PROTEIN A"/>
    <property type="match status" value="1"/>
</dbReference>
<dbReference type="InterPro" id="IPR004017">
    <property type="entry name" value="Cys_rich_dom"/>
</dbReference>
<name>A0A0C5VS43_9GAMM</name>
<accession>A0A0C5VS43</accession>
<evidence type="ECO:0000259" key="1">
    <source>
        <dbReference type="Pfam" id="PF02754"/>
    </source>
</evidence>
<dbReference type="STRING" id="1445510.YC6258_04123"/>
<dbReference type="EMBL" id="CP007142">
    <property type="protein sequence ID" value="AJQ96158.1"/>
    <property type="molecule type" value="Genomic_DNA"/>
</dbReference>
<sequence length="248" mass="27101">MSLDYSSVTHVYLYGTCVVDLAFAEAGIHAVEVLESLGLQVVYVEDQSCCGQPAYTSGFEQQATTVAGHQVSLFPEPWPVIVLSGSCAGMMKHHYPRLLGDSVQAFSQKVIEWSEFVFNHPNFHWPETSTVDRVVLHTSCTARREMGTFETVSRALQQAPGASLQTHQRESECCGFGGTFAVRHKEISTAMVADKCDAILAQNPDALVSADCACMLNINGHLSWRGEALAGMHIASWVHQQLQQAGQL</sequence>
<reference evidence="2 3" key="1">
    <citation type="submission" date="2014-01" db="EMBL/GenBank/DDBJ databases">
        <title>Full genme sequencing of cellulolytic bacterium Gynuella sunshinyii YC6258T gen. nov., sp. nov.</title>
        <authorList>
            <person name="Khan H."/>
            <person name="Chung E.J."/>
            <person name="Chung Y.R."/>
        </authorList>
    </citation>
    <scope>NUCLEOTIDE SEQUENCE [LARGE SCALE GENOMIC DNA]</scope>
    <source>
        <strain evidence="2 3">YC6258</strain>
    </source>
</reference>
<dbReference type="RefSeq" id="WP_044618234.1">
    <property type="nucleotide sequence ID" value="NZ_CP007142.1"/>
</dbReference>
<dbReference type="GO" id="GO:0005829">
    <property type="term" value="C:cytosol"/>
    <property type="evidence" value="ECO:0007669"/>
    <property type="project" value="TreeGrafter"/>
</dbReference>
<evidence type="ECO:0000313" key="3">
    <source>
        <dbReference type="Proteomes" id="UP000032266"/>
    </source>
</evidence>
<dbReference type="KEGG" id="gsn:YC6258_04123"/>
<gene>
    <name evidence="2" type="ORF">YC6258_04123</name>
</gene>
<dbReference type="Pfam" id="PF02754">
    <property type="entry name" value="CCG"/>
    <property type="match status" value="2"/>
</dbReference>